<sequence>MIIIKIHTHAISVPNIVLNKLLVVATIFVLGCTRDIPSDPMCRANVLYTDIEPSPAACLIKSNVQLLAIKNHGDEGWNVPTHKQLKSTSAQCTAHLAVWKTTGLNVEVGKLLYTAPNQTHYFACKLTDDYSSQLQQFPVPSWAKRKTSQISLINPFDTQQDQWVTDIDLISLREAYNQLE</sequence>
<dbReference type="PROSITE" id="PS51257">
    <property type="entry name" value="PROKAR_LIPOPROTEIN"/>
    <property type="match status" value="1"/>
</dbReference>
<dbReference type="STRING" id="493475.GARC_4553"/>
<dbReference type="eggNOG" id="COG0494">
    <property type="taxonomic scope" value="Bacteria"/>
</dbReference>
<dbReference type="EMBL" id="BAEO01000062">
    <property type="protein sequence ID" value="GAC21495.1"/>
    <property type="molecule type" value="Genomic_DNA"/>
</dbReference>
<accession>K6ZDK1</accession>
<organism evidence="1 2">
    <name type="scientific">Paraglaciecola arctica BSs20135</name>
    <dbReference type="NCBI Taxonomy" id="493475"/>
    <lineage>
        <taxon>Bacteria</taxon>
        <taxon>Pseudomonadati</taxon>
        <taxon>Pseudomonadota</taxon>
        <taxon>Gammaproteobacteria</taxon>
        <taxon>Alteromonadales</taxon>
        <taxon>Alteromonadaceae</taxon>
        <taxon>Paraglaciecola</taxon>
    </lineage>
</organism>
<dbReference type="Proteomes" id="UP000006327">
    <property type="component" value="Unassembled WGS sequence"/>
</dbReference>
<protein>
    <recommendedName>
        <fullName evidence="3">Lipoprotein</fullName>
    </recommendedName>
</protein>
<gene>
    <name evidence="1" type="ORF">GARC_4553</name>
</gene>
<keyword evidence="2" id="KW-1185">Reference proteome</keyword>
<comment type="caution">
    <text evidence="1">The sequence shown here is derived from an EMBL/GenBank/DDBJ whole genome shotgun (WGS) entry which is preliminary data.</text>
</comment>
<dbReference type="AlphaFoldDB" id="K6ZDK1"/>
<name>K6ZDK1_9ALTE</name>
<reference evidence="1 2" key="1">
    <citation type="journal article" date="2017" name="Antonie Van Leeuwenhoek">
        <title>Rhizobium rhizosphaerae sp. nov., a novel species isolated from rice rhizosphere.</title>
        <authorList>
            <person name="Zhao J.J."/>
            <person name="Zhang J."/>
            <person name="Zhang R.J."/>
            <person name="Zhang C.W."/>
            <person name="Yin H.Q."/>
            <person name="Zhang X.X."/>
        </authorList>
    </citation>
    <scope>NUCLEOTIDE SEQUENCE [LARGE SCALE GENOMIC DNA]</scope>
    <source>
        <strain evidence="1 2">BSs20135</strain>
    </source>
</reference>
<evidence type="ECO:0000313" key="1">
    <source>
        <dbReference type="EMBL" id="GAC21495.1"/>
    </source>
</evidence>
<evidence type="ECO:0000313" key="2">
    <source>
        <dbReference type="Proteomes" id="UP000006327"/>
    </source>
</evidence>
<proteinExistence type="predicted"/>
<evidence type="ECO:0008006" key="3">
    <source>
        <dbReference type="Google" id="ProtNLM"/>
    </source>
</evidence>